<accession>A0ACC2PHI8</accession>
<sequence length="214" mass="25549">MFPHRQHYFSRLTKSYPLIKLVDVYDKESFIREYVLDNVFVCIFMYILFYFAIWYAHKVIKRIEKKNEEMLMTVEKNKFRLDDIVTLKNKRTEYENLVIKAKSAQKVTTRQLEDEMKRLSSELITTMSKLHDLEKFLAKWRFWRMHSDPTSKTMPNFDEETFEELKNPEDSLENVKILEPSFPPSVPFEPPPRKFGVFARPPTTGNGSSKIGFK</sequence>
<dbReference type="EMBL" id="CM056741">
    <property type="protein sequence ID" value="KAJ8682501.1"/>
    <property type="molecule type" value="Genomic_DNA"/>
</dbReference>
<comment type="caution">
    <text evidence="1">The sequence shown here is derived from an EMBL/GenBank/DDBJ whole genome shotgun (WGS) entry which is preliminary data.</text>
</comment>
<protein>
    <submittedName>
        <fullName evidence="1">Uncharacterized protein</fullName>
    </submittedName>
</protein>
<organism evidence="1 2">
    <name type="scientific">Eretmocerus hayati</name>
    <dbReference type="NCBI Taxonomy" id="131215"/>
    <lineage>
        <taxon>Eukaryota</taxon>
        <taxon>Metazoa</taxon>
        <taxon>Ecdysozoa</taxon>
        <taxon>Arthropoda</taxon>
        <taxon>Hexapoda</taxon>
        <taxon>Insecta</taxon>
        <taxon>Pterygota</taxon>
        <taxon>Neoptera</taxon>
        <taxon>Endopterygota</taxon>
        <taxon>Hymenoptera</taxon>
        <taxon>Apocrita</taxon>
        <taxon>Proctotrupomorpha</taxon>
        <taxon>Chalcidoidea</taxon>
        <taxon>Aphelinidae</taxon>
        <taxon>Aphelininae</taxon>
        <taxon>Eretmocerus</taxon>
    </lineage>
</organism>
<gene>
    <name evidence="1" type="ORF">QAD02_018293</name>
</gene>
<keyword evidence="2" id="KW-1185">Reference proteome</keyword>
<reference evidence="1" key="1">
    <citation type="submission" date="2023-04" db="EMBL/GenBank/DDBJ databases">
        <title>A chromosome-level genome assembly of the parasitoid wasp Eretmocerus hayati.</title>
        <authorList>
            <person name="Zhong Y."/>
            <person name="Liu S."/>
            <person name="Liu Y."/>
        </authorList>
    </citation>
    <scope>NUCLEOTIDE SEQUENCE</scope>
    <source>
        <strain evidence="1">ZJU_SS_LIU_2023</strain>
    </source>
</reference>
<evidence type="ECO:0000313" key="1">
    <source>
        <dbReference type="EMBL" id="KAJ8682501.1"/>
    </source>
</evidence>
<evidence type="ECO:0000313" key="2">
    <source>
        <dbReference type="Proteomes" id="UP001239111"/>
    </source>
</evidence>
<proteinExistence type="predicted"/>
<dbReference type="Proteomes" id="UP001239111">
    <property type="component" value="Chromosome 1"/>
</dbReference>
<name>A0ACC2PHI8_9HYME</name>